<evidence type="ECO:0000256" key="1">
    <source>
        <dbReference type="ARBA" id="ARBA00006601"/>
    </source>
</evidence>
<dbReference type="InterPro" id="IPR036220">
    <property type="entry name" value="UDP-Glc/GDP-Man_DH_C_sf"/>
</dbReference>
<proteinExistence type="inferred from homology"/>
<dbReference type="InterPro" id="IPR017476">
    <property type="entry name" value="UDP-Glc/GDP-Man"/>
</dbReference>
<dbReference type="InterPro" id="IPR014027">
    <property type="entry name" value="UDP-Glc/GDP-Man_DH_C"/>
</dbReference>
<dbReference type="SUPFAM" id="SSF51735">
    <property type="entry name" value="NAD(P)-binding Rossmann-fold domains"/>
    <property type="match status" value="1"/>
</dbReference>
<sequence length="429" mass="47223">MNQETRIAIIGLGYVGLPLAVEFAKKYKTFGFDINKARIAELMSGADHTLEVAEEDLKKVITADPEAATGLFCTNELDAIKSANYYIVTVPTPVDKHNRPDLTPLYKASETVGKVLKKGDTVIYESTVYPGVTEDECVPVLEKISGLRFNTDFFAGYSPERINPGDKEHTVTKILKVTSGSTPEIAEKVDQLYNSIIVAGTFKAASIKVAEAAKVIENAQRDINIAFVNELAKIFNLLDIDTADVLAAAGTKWNFLKFRPGLVGGHCIGVDPYYLAQKAQEAGYHPEIILAGRRVNDGIGAYVAHELVRLMIKKEVQVKGANILVLGVTFKENCPDVRNTKVVDILNTLKGYDVNISIYDPWAEPAHVKHEYNWDCVKSISADKQFDAVLLAVAHNEFSDLNIKSMCKDNAVIYDVKGMLPKELVDARL</sequence>
<dbReference type="Pfam" id="PF00984">
    <property type="entry name" value="UDPG_MGDP_dh"/>
    <property type="match status" value="1"/>
</dbReference>
<feature type="domain" description="UDP-glucose/GDP-mannose dehydrogenase C-terminal" evidence="5">
    <location>
        <begin position="324"/>
        <end position="422"/>
    </location>
</feature>
<evidence type="ECO:0000256" key="4">
    <source>
        <dbReference type="PIRNR" id="PIRNR000124"/>
    </source>
</evidence>
<organism evidence="6 7">
    <name type="scientific">Chitinophaga qingshengii</name>
    <dbReference type="NCBI Taxonomy" id="1569794"/>
    <lineage>
        <taxon>Bacteria</taxon>
        <taxon>Pseudomonadati</taxon>
        <taxon>Bacteroidota</taxon>
        <taxon>Chitinophagia</taxon>
        <taxon>Chitinophagales</taxon>
        <taxon>Chitinophagaceae</taxon>
        <taxon>Chitinophaga</taxon>
    </lineage>
</organism>
<evidence type="ECO:0000256" key="3">
    <source>
        <dbReference type="ARBA" id="ARBA00023027"/>
    </source>
</evidence>
<dbReference type="InterPro" id="IPR014026">
    <property type="entry name" value="UDP-Glc/GDP-Man_DH_dimer"/>
</dbReference>
<comment type="caution">
    <text evidence="6">The sequence shown here is derived from an EMBL/GenBank/DDBJ whole genome shotgun (WGS) entry which is preliminary data.</text>
</comment>
<dbReference type="Pfam" id="PF03720">
    <property type="entry name" value="UDPG_MGDP_dh_C"/>
    <property type="match status" value="1"/>
</dbReference>
<dbReference type="RefSeq" id="WP_188091441.1">
    <property type="nucleotide sequence ID" value="NZ_JACVFC010000005.1"/>
</dbReference>
<dbReference type="NCBIfam" id="TIGR03026">
    <property type="entry name" value="NDP-sugDHase"/>
    <property type="match status" value="1"/>
</dbReference>
<reference evidence="6 7" key="1">
    <citation type="submission" date="2020-09" db="EMBL/GenBank/DDBJ databases">
        <title>Genome sequences of type strains of Chitinophaga qingshengii and Chitinophaga varians.</title>
        <authorList>
            <person name="Kittiwongwattana C."/>
        </authorList>
    </citation>
    <scope>NUCLEOTIDE SEQUENCE [LARGE SCALE GENOMIC DNA]</scope>
    <source>
        <strain evidence="6 7">JCM 30026</strain>
    </source>
</reference>
<dbReference type="PIRSF" id="PIRSF000124">
    <property type="entry name" value="UDPglc_GDPman_dh"/>
    <property type="match status" value="1"/>
</dbReference>
<keyword evidence="2" id="KW-0560">Oxidoreductase</keyword>
<evidence type="ECO:0000256" key="2">
    <source>
        <dbReference type="ARBA" id="ARBA00023002"/>
    </source>
</evidence>
<name>A0ABR7TWG6_9BACT</name>
<protein>
    <submittedName>
        <fullName evidence="6">Nucleotide sugar dehydrogenase</fullName>
    </submittedName>
</protein>
<dbReference type="SMART" id="SM00984">
    <property type="entry name" value="UDPG_MGDP_dh_C"/>
    <property type="match status" value="1"/>
</dbReference>
<evidence type="ECO:0000259" key="5">
    <source>
        <dbReference type="SMART" id="SM00984"/>
    </source>
</evidence>
<dbReference type="InterPro" id="IPR036291">
    <property type="entry name" value="NAD(P)-bd_dom_sf"/>
</dbReference>
<evidence type="ECO:0000313" key="6">
    <source>
        <dbReference type="EMBL" id="MBC9934338.1"/>
    </source>
</evidence>
<dbReference type="EMBL" id="JACVFC010000005">
    <property type="protein sequence ID" value="MBC9934338.1"/>
    <property type="molecule type" value="Genomic_DNA"/>
</dbReference>
<evidence type="ECO:0000313" key="7">
    <source>
        <dbReference type="Proteomes" id="UP000659124"/>
    </source>
</evidence>
<dbReference type="PANTHER" id="PTHR43491:SF2">
    <property type="entry name" value="UDP-N-ACETYL-D-MANNOSAMINE DEHYDROGENASE"/>
    <property type="match status" value="1"/>
</dbReference>
<dbReference type="Gene3D" id="3.40.50.720">
    <property type="entry name" value="NAD(P)-binding Rossmann-like Domain"/>
    <property type="match status" value="2"/>
</dbReference>
<dbReference type="SUPFAM" id="SSF48179">
    <property type="entry name" value="6-phosphogluconate dehydrogenase C-terminal domain-like"/>
    <property type="match status" value="1"/>
</dbReference>
<keyword evidence="7" id="KW-1185">Reference proteome</keyword>
<accession>A0ABR7TWG6</accession>
<dbReference type="InterPro" id="IPR008927">
    <property type="entry name" value="6-PGluconate_DH-like_C_sf"/>
</dbReference>
<dbReference type="InterPro" id="IPR028359">
    <property type="entry name" value="UDP_ManNAc/GlcNAc_DH"/>
</dbReference>
<dbReference type="PANTHER" id="PTHR43491">
    <property type="entry name" value="UDP-N-ACETYL-D-MANNOSAMINE DEHYDROGENASE"/>
    <property type="match status" value="1"/>
</dbReference>
<comment type="similarity">
    <text evidence="1 4">Belongs to the UDP-glucose/GDP-mannose dehydrogenase family.</text>
</comment>
<dbReference type="PIRSF" id="PIRSF500136">
    <property type="entry name" value="UDP_ManNAc_DH"/>
    <property type="match status" value="1"/>
</dbReference>
<keyword evidence="3" id="KW-0520">NAD</keyword>
<dbReference type="SUPFAM" id="SSF52413">
    <property type="entry name" value="UDP-glucose/GDP-mannose dehydrogenase C-terminal domain"/>
    <property type="match status" value="1"/>
</dbReference>
<dbReference type="InterPro" id="IPR001732">
    <property type="entry name" value="UDP-Glc/GDP-Man_DH_N"/>
</dbReference>
<dbReference type="Pfam" id="PF03721">
    <property type="entry name" value="UDPG_MGDP_dh_N"/>
    <property type="match status" value="1"/>
</dbReference>
<dbReference type="Proteomes" id="UP000659124">
    <property type="component" value="Unassembled WGS sequence"/>
</dbReference>
<gene>
    <name evidence="6" type="ORF">ICL07_28380</name>
</gene>